<dbReference type="Proteomes" id="UP000199408">
    <property type="component" value="Unassembled WGS sequence"/>
</dbReference>
<feature type="region of interest" description="Disordered" evidence="1">
    <location>
        <begin position="1"/>
        <end position="29"/>
    </location>
</feature>
<name>A0A1C5IK18_9ACTN</name>
<protein>
    <submittedName>
        <fullName evidence="2">Uncharacterized protein</fullName>
    </submittedName>
</protein>
<dbReference type="RefSeq" id="WP_245675559.1">
    <property type="nucleotide sequence ID" value="NZ_FMDN01000012.1"/>
</dbReference>
<dbReference type="Pfam" id="PF19450">
    <property type="entry name" value="DUF5988"/>
    <property type="match status" value="1"/>
</dbReference>
<dbReference type="InterPro" id="IPR046030">
    <property type="entry name" value="DUF5988"/>
</dbReference>
<accession>A0A1C5IK18</accession>
<proteinExistence type="predicted"/>
<dbReference type="EMBL" id="FMDN01000012">
    <property type="protein sequence ID" value="SCG58371.1"/>
    <property type="molecule type" value="Genomic_DNA"/>
</dbReference>
<evidence type="ECO:0000313" key="2">
    <source>
        <dbReference type="EMBL" id="SCG58371.1"/>
    </source>
</evidence>
<keyword evidence="3" id="KW-1185">Reference proteome</keyword>
<gene>
    <name evidence="2" type="ORF">GA0070560_11241</name>
</gene>
<evidence type="ECO:0000313" key="3">
    <source>
        <dbReference type="Proteomes" id="UP000199408"/>
    </source>
</evidence>
<reference evidence="3" key="1">
    <citation type="submission" date="2016-06" db="EMBL/GenBank/DDBJ databases">
        <authorList>
            <person name="Varghese N."/>
        </authorList>
    </citation>
    <scope>NUCLEOTIDE SEQUENCE [LARGE SCALE GENOMIC DNA]</scope>
    <source>
        <strain evidence="3">DSM 43171</strain>
    </source>
</reference>
<evidence type="ECO:0000256" key="1">
    <source>
        <dbReference type="SAM" id="MobiDB-lite"/>
    </source>
</evidence>
<dbReference type="STRING" id="47864.GA0070560_11241"/>
<sequence>MTHSSDPAPTVRTADSIVNGDDRTDWSVPAPSISREAVGIVEAVLEGGPVNLPAELRSHRVSPVADKIKVHHYGGYEHFERDSSRGTDDAPVVFRWTGRTRIAE</sequence>
<dbReference type="AlphaFoldDB" id="A0A1C5IK18"/>
<organism evidence="2 3">
    <name type="scientific">Micromonospora halophytica</name>
    <dbReference type="NCBI Taxonomy" id="47864"/>
    <lineage>
        <taxon>Bacteria</taxon>
        <taxon>Bacillati</taxon>
        <taxon>Actinomycetota</taxon>
        <taxon>Actinomycetes</taxon>
        <taxon>Micromonosporales</taxon>
        <taxon>Micromonosporaceae</taxon>
        <taxon>Micromonospora</taxon>
    </lineage>
</organism>